<dbReference type="InterPro" id="IPR001763">
    <property type="entry name" value="Rhodanese-like_dom"/>
</dbReference>
<dbReference type="Proteomes" id="UP000292052">
    <property type="component" value="Unassembled WGS sequence"/>
</dbReference>
<evidence type="ECO:0000313" key="2">
    <source>
        <dbReference type="EMBL" id="RZC33554.1"/>
    </source>
</evidence>
<dbReference type="Pfam" id="PF00581">
    <property type="entry name" value="Rhodanese"/>
    <property type="match status" value="1"/>
</dbReference>
<comment type="caution">
    <text evidence="2">The sequence shown here is derived from an EMBL/GenBank/DDBJ whole genome shotgun (WGS) entry which is preliminary data.</text>
</comment>
<dbReference type="AlphaFoldDB" id="A0A482VLI5"/>
<dbReference type="STRING" id="1661398.A0A482VLI5"/>
<keyword evidence="3" id="KW-1185">Reference proteome</keyword>
<feature type="domain" description="Rhodanese" evidence="1">
    <location>
        <begin position="32"/>
        <end position="113"/>
    </location>
</feature>
<dbReference type="SMART" id="SM00450">
    <property type="entry name" value="RHOD"/>
    <property type="match status" value="1"/>
</dbReference>
<gene>
    <name evidence="2" type="ORF">BDFB_009441</name>
</gene>
<evidence type="ECO:0000313" key="3">
    <source>
        <dbReference type="Proteomes" id="UP000292052"/>
    </source>
</evidence>
<dbReference type="InterPro" id="IPR036873">
    <property type="entry name" value="Rhodanese-like_dom_sf"/>
</dbReference>
<sequence>MQSLRRFFPFLKNPKNLSNLEATFEEIKSLKSNKNALLIDVREPSELQQTGVIPESINIPLPILENVMKSSTQQEFRTTYNRNKPNMDTPLIFHCKGGKRSQQAVDIATKLGYLK</sequence>
<reference evidence="2 3" key="1">
    <citation type="submission" date="2017-03" db="EMBL/GenBank/DDBJ databases">
        <title>Genome of the blue death feigning beetle - Asbolus verrucosus.</title>
        <authorList>
            <person name="Rider S.D."/>
        </authorList>
    </citation>
    <scope>NUCLEOTIDE SEQUENCE [LARGE SCALE GENOMIC DNA]</scope>
    <source>
        <strain evidence="2">Butters</strain>
        <tissue evidence="2">Head and leg muscle</tissue>
    </source>
</reference>
<accession>A0A482VLI5</accession>
<proteinExistence type="predicted"/>
<name>A0A482VLI5_ASBVE</name>
<dbReference type="PANTHER" id="PTHR44086:SF10">
    <property type="entry name" value="THIOSULFATE SULFURTRANSFERASE_RHODANESE-LIKE DOMAIN-CONTAINING PROTEIN 3"/>
    <property type="match status" value="1"/>
</dbReference>
<dbReference type="Gene3D" id="3.40.250.10">
    <property type="entry name" value="Rhodanese-like domain"/>
    <property type="match status" value="1"/>
</dbReference>
<dbReference type="OrthoDB" id="566238at2759"/>
<evidence type="ECO:0000259" key="1">
    <source>
        <dbReference type="PROSITE" id="PS50206"/>
    </source>
</evidence>
<protein>
    <submittedName>
        <fullName evidence="2">Rhodanese domain containing protein</fullName>
    </submittedName>
</protein>
<dbReference type="EMBL" id="QDEB01087832">
    <property type="protein sequence ID" value="RZC33554.1"/>
    <property type="molecule type" value="Genomic_DNA"/>
</dbReference>
<dbReference type="PROSITE" id="PS50206">
    <property type="entry name" value="RHODANESE_3"/>
    <property type="match status" value="1"/>
</dbReference>
<organism evidence="2 3">
    <name type="scientific">Asbolus verrucosus</name>
    <name type="common">Desert ironclad beetle</name>
    <dbReference type="NCBI Taxonomy" id="1661398"/>
    <lineage>
        <taxon>Eukaryota</taxon>
        <taxon>Metazoa</taxon>
        <taxon>Ecdysozoa</taxon>
        <taxon>Arthropoda</taxon>
        <taxon>Hexapoda</taxon>
        <taxon>Insecta</taxon>
        <taxon>Pterygota</taxon>
        <taxon>Neoptera</taxon>
        <taxon>Endopterygota</taxon>
        <taxon>Coleoptera</taxon>
        <taxon>Polyphaga</taxon>
        <taxon>Cucujiformia</taxon>
        <taxon>Tenebrionidae</taxon>
        <taxon>Pimeliinae</taxon>
        <taxon>Asbolus</taxon>
    </lineage>
</organism>
<dbReference type="SUPFAM" id="SSF52821">
    <property type="entry name" value="Rhodanese/Cell cycle control phosphatase"/>
    <property type="match status" value="1"/>
</dbReference>
<dbReference type="PANTHER" id="PTHR44086">
    <property type="entry name" value="THIOSULFATE SULFURTRANSFERASE RDL2, MITOCHONDRIAL-RELATED"/>
    <property type="match status" value="1"/>
</dbReference>